<dbReference type="InterPro" id="IPR050768">
    <property type="entry name" value="UPF0353/GerABKA_families"/>
</dbReference>
<evidence type="ECO:0000256" key="4">
    <source>
        <dbReference type="ARBA" id="ARBA00023136"/>
    </source>
</evidence>
<dbReference type="InterPro" id="IPR002035">
    <property type="entry name" value="VWF_A"/>
</dbReference>
<proteinExistence type="predicted"/>
<dbReference type="EMBL" id="CP016908">
    <property type="protein sequence ID" value="APR99737.1"/>
    <property type="molecule type" value="Genomic_DNA"/>
</dbReference>
<dbReference type="PROSITE" id="PS50234">
    <property type="entry name" value="VWFA"/>
    <property type="match status" value="1"/>
</dbReference>
<dbReference type="RefSeq" id="WP_075276384.1">
    <property type="nucleotide sequence ID" value="NZ_CP016908.1"/>
</dbReference>
<sequence length="380" mass="42169">MRTNAWRLVWNILALLGILILTLLYPAIDYYRVSMHIHWENRWALFLLIAVPWILMRVTVGMDKRVPTFRFPALALVARVSPGWRANLRDLPGILRTGALFLAVIALARPQDIARGEHADEQGIDMVVLLDLSGSMRAVMDGEGGNWNVGVNPGQRVTRLDTAKEVINDFIRRRRSDRIGVVVFGRSAYVLSPPTLDYQLLTTLVQRMELEMIDGNGTAIGDAIGVGVARLRRGNARSKVLIVLTDGDSNAGMISPEYASQLAQIQGVKIYTIQIGTGDEVEVQNGVDLFGQPHYVRAHFPVNPALLNSIASQTGGESFIAADRQGLENSMHAILDRLEKTRFSSQTATVKDLFMIFLAPAGFMIMAEVILRLTLVRRFP</sequence>
<accession>A0A1L6MWF0</accession>
<keyword evidence="2 5" id="KW-0812">Transmembrane</keyword>
<dbReference type="AlphaFoldDB" id="A0A1L6MWF0"/>
<dbReference type="PANTHER" id="PTHR22550:SF5">
    <property type="entry name" value="LEUCINE ZIPPER PROTEIN 4"/>
    <property type="match status" value="1"/>
</dbReference>
<name>A0A1L6MWF0_9BACT</name>
<evidence type="ECO:0000256" key="2">
    <source>
        <dbReference type="ARBA" id="ARBA00022692"/>
    </source>
</evidence>
<keyword evidence="8" id="KW-1185">Reference proteome</keyword>
<evidence type="ECO:0000256" key="5">
    <source>
        <dbReference type="SAM" id="Phobius"/>
    </source>
</evidence>
<evidence type="ECO:0000256" key="1">
    <source>
        <dbReference type="ARBA" id="ARBA00022475"/>
    </source>
</evidence>
<feature type="transmembrane region" description="Helical" evidence="5">
    <location>
        <begin position="12"/>
        <end position="31"/>
    </location>
</feature>
<dbReference type="InterPro" id="IPR036465">
    <property type="entry name" value="vWFA_dom_sf"/>
</dbReference>
<dbReference type="Proteomes" id="UP000185544">
    <property type="component" value="Chromosome"/>
</dbReference>
<keyword evidence="3 5" id="KW-1133">Transmembrane helix</keyword>
<feature type="transmembrane region" description="Helical" evidence="5">
    <location>
        <begin position="353"/>
        <end position="375"/>
    </location>
</feature>
<feature type="domain" description="VWFA" evidence="6">
    <location>
        <begin position="125"/>
        <end position="338"/>
    </location>
</feature>
<feature type="transmembrane region" description="Helical" evidence="5">
    <location>
        <begin position="43"/>
        <end position="62"/>
    </location>
</feature>
<dbReference type="KEGG" id="pabo:BCY86_02895"/>
<evidence type="ECO:0000259" key="6">
    <source>
        <dbReference type="PROSITE" id="PS50234"/>
    </source>
</evidence>
<reference evidence="7 8" key="1">
    <citation type="submission" date="2016-08" db="EMBL/GenBank/DDBJ databases">
        <title>Identification and validation of antigenic proteins from Pajaroellobacter abortibovis using de-novo genome sequence assembly and reverse vaccinology.</title>
        <authorList>
            <person name="Welly B.T."/>
            <person name="Miller M.R."/>
            <person name="Stott J.L."/>
            <person name="Blanchard M.T."/>
            <person name="Islas-Trejo A.D."/>
            <person name="O'Rourke S.M."/>
            <person name="Young A.E."/>
            <person name="Medrano J.F."/>
            <person name="Van Eenennaam A.L."/>
        </authorList>
    </citation>
    <scope>NUCLEOTIDE SEQUENCE [LARGE SCALE GENOMIC DNA]</scope>
    <source>
        <strain evidence="7 8">BTF92-0548A/99-0131</strain>
    </source>
</reference>
<evidence type="ECO:0000313" key="7">
    <source>
        <dbReference type="EMBL" id="APR99737.1"/>
    </source>
</evidence>
<dbReference type="OrthoDB" id="6206554at2"/>
<dbReference type="STRING" id="1882918.BCY86_02895"/>
<dbReference type="PANTHER" id="PTHR22550">
    <property type="entry name" value="SPORE GERMINATION PROTEIN"/>
    <property type="match status" value="1"/>
</dbReference>
<dbReference type="SUPFAM" id="SSF53300">
    <property type="entry name" value="vWA-like"/>
    <property type="match status" value="1"/>
</dbReference>
<protein>
    <recommendedName>
        <fullName evidence="6">VWFA domain-containing protein</fullName>
    </recommendedName>
</protein>
<organism evidence="7 8">
    <name type="scientific">Pajaroellobacter abortibovis</name>
    <dbReference type="NCBI Taxonomy" id="1882918"/>
    <lineage>
        <taxon>Bacteria</taxon>
        <taxon>Pseudomonadati</taxon>
        <taxon>Myxococcota</taxon>
        <taxon>Polyangia</taxon>
        <taxon>Polyangiales</taxon>
        <taxon>Polyangiaceae</taxon>
    </lineage>
</organism>
<dbReference type="Pfam" id="PF07584">
    <property type="entry name" value="BatA"/>
    <property type="match status" value="1"/>
</dbReference>
<dbReference type="InterPro" id="IPR024163">
    <property type="entry name" value="Aerotolerance_reg_N"/>
</dbReference>
<gene>
    <name evidence="7" type="ORF">BCY86_02895</name>
</gene>
<keyword evidence="4 5" id="KW-0472">Membrane</keyword>
<dbReference type="Pfam" id="PF00092">
    <property type="entry name" value="VWA"/>
    <property type="match status" value="1"/>
</dbReference>
<evidence type="ECO:0000256" key="3">
    <source>
        <dbReference type="ARBA" id="ARBA00022989"/>
    </source>
</evidence>
<dbReference type="Gene3D" id="3.40.50.410">
    <property type="entry name" value="von Willebrand factor, type A domain"/>
    <property type="match status" value="1"/>
</dbReference>
<keyword evidence="1" id="KW-1003">Cell membrane</keyword>
<evidence type="ECO:0000313" key="8">
    <source>
        <dbReference type="Proteomes" id="UP000185544"/>
    </source>
</evidence>
<dbReference type="SMART" id="SM00327">
    <property type="entry name" value="VWA"/>
    <property type="match status" value="1"/>
</dbReference>